<gene>
    <name evidence="1" type="ORF">K1T71_014073</name>
</gene>
<name>A0ACC1CEW8_9NEOP</name>
<sequence length="390" mass="44522">MIGKLFLFTILALAQGRQVQEEDIVLSKEDAICPKDIAFYLIPHETDCVKYYLCEYGMKYIEPWSCFSDTEFSVEEQACTYPSIANCKLGNASRNPTNMDLDCANCKMKVSKCVENETTPIERPLKISQEITGLEKLVEELRTVFSKDHVNVQDVQNLMAGYKSDPKDWRKYAKYDRFRYTRNLVDTGNGAFNIMILCWGPGHASPIHDHANSHCFMKLLSGSLEEIRYEWPDTVQPEVMKVLNKNNQTETNVEQLNEDVTELDISSCQNDSCQIDSCQCDRCQNNVSAVCEDSEEEIYNAQDMNEIGRTRLEVDDVCYINDSLGLHRMENPSHVDGAVSLHLYSPPFDSCRVFDARTGKPTEVKVTFWSMYGKKIKRVIDANHGADNQK</sequence>
<reference evidence="1 2" key="1">
    <citation type="journal article" date="2021" name="Front. Genet.">
        <title>Chromosome-Level Genome Assembly Reveals Significant Gene Expansion in the Toll and IMD Signaling Pathways of Dendrolimus kikuchii.</title>
        <authorList>
            <person name="Zhou J."/>
            <person name="Wu P."/>
            <person name="Xiong Z."/>
            <person name="Liu N."/>
            <person name="Zhao N."/>
            <person name="Ji M."/>
            <person name="Qiu Y."/>
            <person name="Yang B."/>
        </authorList>
    </citation>
    <scope>NUCLEOTIDE SEQUENCE [LARGE SCALE GENOMIC DNA]</scope>
    <source>
        <strain evidence="1">Ann1</strain>
    </source>
</reference>
<dbReference type="EMBL" id="CM034414">
    <property type="protein sequence ID" value="KAJ0170145.1"/>
    <property type="molecule type" value="Genomic_DNA"/>
</dbReference>
<proteinExistence type="predicted"/>
<accession>A0ACC1CEW8</accession>
<organism evidence="1 2">
    <name type="scientific">Dendrolimus kikuchii</name>
    <dbReference type="NCBI Taxonomy" id="765133"/>
    <lineage>
        <taxon>Eukaryota</taxon>
        <taxon>Metazoa</taxon>
        <taxon>Ecdysozoa</taxon>
        <taxon>Arthropoda</taxon>
        <taxon>Hexapoda</taxon>
        <taxon>Insecta</taxon>
        <taxon>Pterygota</taxon>
        <taxon>Neoptera</taxon>
        <taxon>Endopterygota</taxon>
        <taxon>Lepidoptera</taxon>
        <taxon>Glossata</taxon>
        <taxon>Ditrysia</taxon>
        <taxon>Bombycoidea</taxon>
        <taxon>Lasiocampidae</taxon>
        <taxon>Dendrolimus</taxon>
    </lineage>
</organism>
<keyword evidence="2" id="KW-1185">Reference proteome</keyword>
<dbReference type="Proteomes" id="UP000824533">
    <property type="component" value="Linkage Group LG28"/>
</dbReference>
<comment type="caution">
    <text evidence="1">The sequence shown here is derived from an EMBL/GenBank/DDBJ whole genome shotgun (WGS) entry which is preliminary data.</text>
</comment>
<protein>
    <submittedName>
        <fullName evidence="1">Uncharacterized protein</fullName>
    </submittedName>
</protein>
<evidence type="ECO:0000313" key="1">
    <source>
        <dbReference type="EMBL" id="KAJ0170145.1"/>
    </source>
</evidence>
<evidence type="ECO:0000313" key="2">
    <source>
        <dbReference type="Proteomes" id="UP000824533"/>
    </source>
</evidence>